<keyword evidence="2" id="KW-0812">Transmembrane</keyword>
<protein>
    <recommendedName>
        <fullName evidence="5">Transmembrane protein</fullName>
    </recommendedName>
</protein>
<evidence type="ECO:0000313" key="3">
    <source>
        <dbReference type="EMBL" id="KTC97747.1"/>
    </source>
</evidence>
<evidence type="ECO:0008006" key="5">
    <source>
        <dbReference type="Google" id="ProtNLM"/>
    </source>
</evidence>
<keyword evidence="2" id="KW-0472">Membrane</keyword>
<evidence type="ECO:0000313" key="4">
    <source>
        <dbReference type="Proteomes" id="UP000054773"/>
    </source>
</evidence>
<dbReference type="EMBL" id="LNYA01000024">
    <property type="protein sequence ID" value="KTC97747.1"/>
    <property type="molecule type" value="Genomic_DNA"/>
</dbReference>
<evidence type="ECO:0000256" key="1">
    <source>
        <dbReference type="SAM" id="MobiDB-lite"/>
    </source>
</evidence>
<feature type="transmembrane region" description="Helical" evidence="2">
    <location>
        <begin position="46"/>
        <end position="73"/>
    </location>
</feature>
<proteinExistence type="predicted"/>
<dbReference type="STRING" id="448.Lery_1586"/>
<name>A0A0W0TQ40_LEGER</name>
<evidence type="ECO:0000256" key="2">
    <source>
        <dbReference type="SAM" id="Phobius"/>
    </source>
</evidence>
<sequence length="160" mass="17053">MFDHLEDPVDKAMLCHALKKALPAEQSQKSLNPIQPTPSPPSVLPLIGFAVAGAIGAGLTALLGIGSLIFGLVTLKTDSSGNNPTPQSDPSLDKLEDLAMNGTPCQLVSQLNVKPETIGQSPQEDDDLSAEEEEKESLDFAQPQFEDLSDQENTPEAIYK</sequence>
<dbReference type="PATRIC" id="fig|448.7.peg.1654"/>
<feature type="compositionally biased region" description="Acidic residues" evidence="1">
    <location>
        <begin position="123"/>
        <end position="136"/>
    </location>
</feature>
<dbReference type="Proteomes" id="UP000054773">
    <property type="component" value="Unassembled WGS sequence"/>
</dbReference>
<dbReference type="RefSeq" id="WP_058526716.1">
    <property type="nucleotide sequence ID" value="NZ_CAAAHY010000016.1"/>
</dbReference>
<keyword evidence="2" id="KW-1133">Transmembrane helix</keyword>
<dbReference type="AlphaFoldDB" id="A0A0W0TQ40"/>
<feature type="compositionally biased region" description="Polar residues" evidence="1">
    <location>
        <begin position="103"/>
        <end position="122"/>
    </location>
</feature>
<feature type="region of interest" description="Disordered" evidence="1">
    <location>
        <begin position="76"/>
        <end position="160"/>
    </location>
</feature>
<gene>
    <name evidence="3" type="ORF">Lery_1586</name>
</gene>
<reference evidence="3 4" key="1">
    <citation type="submission" date="2015-11" db="EMBL/GenBank/DDBJ databases">
        <title>Genomic analysis of 38 Legionella species identifies large and diverse effector repertoires.</title>
        <authorList>
            <person name="Burstein D."/>
            <person name="Amaro F."/>
            <person name="Zusman T."/>
            <person name="Lifshitz Z."/>
            <person name="Cohen O."/>
            <person name="Gilbert J.A."/>
            <person name="Pupko T."/>
            <person name="Shuman H.A."/>
            <person name="Segal G."/>
        </authorList>
    </citation>
    <scope>NUCLEOTIDE SEQUENCE [LARGE SCALE GENOMIC DNA]</scope>
    <source>
        <strain evidence="3 4">SE-32A-C8</strain>
    </source>
</reference>
<accession>A0A0W0TQ40</accession>
<feature type="compositionally biased region" description="Polar residues" evidence="1">
    <location>
        <begin position="76"/>
        <end position="90"/>
    </location>
</feature>
<keyword evidence="4" id="KW-1185">Reference proteome</keyword>
<comment type="caution">
    <text evidence="3">The sequence shown here is derived from an EMBL/GenBank/DDBJ whole genome shotgun (WGS) entry which is preliminary data.</text>
</comment>
<organism evidence="3 4">
    <name type="scientific">Legionella erythra</name>
    <dbReference type="NCBI Taxonomy" id="448"/>
    <lineage>
        <taxon>Bacteria</taxon>
        <taxon>Pseudomonadati</taxon>
        <taxon>Pseudomonadota</taxon>
        <taxon>Gammaproteobacteria</taxon>
        <taxon>Legionellales</taxon>
        <taxon>Legionellaceae</taxon>
        <taxon>Legionella</taxon>
    </lineage>
</organism>